<gene>
    <name evidence="1" type="ORF">FS320_35155</name>
</gene>
<accession>A0A5N7MTF7</accession>
<evidence type="ECO:0000313" key="2">
    <source>
        <dbReference type="Proteomes" id="UP000403266"/>
    </source>
</evidence>
<name>A0A5N7MTF7_9HYPH</name>
<sequence>MIKAMVSWADVGEVQNPCWRTFQNMRFEVQQRHIDAWRDDPDGVWALVRTSPPDAPPLWALETFYSTEL</sequence>
<comment type="caution">
    <text evidence="1">The sequence shown here is derived from an EMBL/GenBank/DDBJ whole genome shotgun (WGS) entry which is preliminary data.</text>
</comment>
<dbReference type="AlphaFoldDB" id="A0A5N7MTF7"/>
<keyword evidence="2" id="KW-1185">Reference proteome</keyword>
<proteinExistence type="predicted"/>
<organism evidence="1 2">
    <name type="scientific">Microvirga tunisiensis</name>
    <dbReference type="NCBI Taxonomy" id="2108360"/>
    <lineage>
        <taxon>Bacteria</taxon>
        <taxon>Pseudomonadati</taxon>
        <taxon>Pseudomonadota</taxon>
        <taxon>Alphaproteobacteria</taxon>
        <taxon>Hyphomicrobiales</taxon>
        <taxon>Methylobacteriaceae</taxon>
        <taxon>Microvirga</taxon>
    </lineage>
</organism>
<evidence type="ECO:0000313" key="1">
    <source>
        <dbReference type="EMBL" id="MPR30148.1"/>
    </source>
</evidence>
<reference evidence="1 2" key="1">
    <citation type="journal article" date="2019" name="Syst. Appl. Microbiol.">
        <title>Microvirga tunisiensis sp. nov., a root nodule symbiotic bacterium isolated from Lupinus micranthus and L. luteus grown in Northern Tunisia.</title>
        <authorList>
            <person name="Msaddak A."/>
            <person name="Rejili M."/>
            <person name="Duran D."/>
            <person name="Mars M."/>
            <person name="Palacios J.M."/>
            <person name="Ruiz-Argueso T."/>
            <person name="Rey L."/>
            <person name="Imperial J."/>
        </authorList>
    </citation>
    <scope>NUCLEOTIDE SEQUENCE [LARGE SCALE GENOMIC DNA]</scope>
    <source>
        <strain evidence="1 2">Lmie10</strain>
    </source>
</reference>
<dbReference type="Proteomes" id="UP000403266">
    <property type="component" value="Unassembled WGS sequence"/>
</dbReference>
<protein>
    <submittedName>
        <fullName evidence="1">Uncharacterized protein</fullName>
    </submittedName>
</protein>
<dbReference type="RefSeq" id="WP_152717007.1">
    <property type="nucleotide sequence ID" value="NZ_VOSJ01000345.1"/>
</dbReference>
<dbReference type="EMBL" id="VOSK01000317">
    <property type="protein sequence ID" value="MPR30148.1"/>
    <property type="molecule type" value="Genomic_DNA"/>
</dbReference>